<evidence type="ECO:0000313" key="2">
    <source>
        <dbReference type="EMBL" id="MDD7973732.1"/>
    </source>
</evidence>
<gene>
    <name evidence="2" type="ORF">PUT78_21970</name>
</gene>
<proteinExistence type="predicted"/>
<protein>
    <recommendedName>
        <fullName evidence="4">Autotransporter outer membrane beta-barrel domain-containing protein</fullName>
    </recommendedName>
</protein>
<organism evidence="2 3">
    <name type="scientific">Roseinatronobacter alkalisoli</name>
    <dbReference type="NCBI Taxonomy" id="3028235"/>
    <lineage>
        <taxon>Bacteria</taxon>
        <taxon>Pseudomonadati</taxon>
        <taxon>Pseudomonadota</taxon>
        <taxon>Alphaproteobacteria</taxon>
        <taxon>Rhodobacterales</taxon>
        <taxon>Paracoccaceae</taxon>
        <taxon>Roseinatronobacter</taxon>
    </lineage>
</organism>
<accession>A0ABT5TF33</accession>
<name>A0ABT5TF33_9RHOB</name>
<dbReference type="Proteomes" id="UP001431784">
    <property type="component" value="Unassembled WGS sequence"/>
</dbReference>
<sequence>MLNRKLRLQCKFAPRDSIQPQQHFSPTTAASLPFASRPVLEEADIQSLKDYLAGIDANIIVPQPPAPEEPEPDAAPSEQTWDFSSTGASRSSEGGGVGFERHKGRNLDGPFDRSTVDNDFAGQWEDHTEIVGGKVERELFSAAVASGEFGETGTVFGGNGSVFGASGAFNGQFSFTREGTEGTSPGFRAGTGIEAQASALHGNIGVRDDYVENSQTLARADASGSVLSAETEGKLELVLSPEQMTLTGKLGGELNLIEGRLGGDLIITPRRVVNNSVNAVNWAFNSNIAEPLDENWDIGLKVGGEVAGQVGAQAGVEGRAGYEDGTAQLEAGAKIGLGVGAGVKGRVGLVGADKIWNGLKSGASSAWSGVKSGSQSAWNWIWYD</sequence>
<reference evidence="2" key="1">
    <citation type="submission" date="2023-02" db="EMBL/GenBank/DDBJ databases">
        <title>Description of Roseinatronobacter alkalisoli sp. nov., an alkaliphilic bacerium isolated from soda soil.</title>
        <authorList>
            <person name="Wei W."/>
        </authorList>
    </citation>
    <scope>NUCLEOTIDE SEQUENCE</scope>
    <source>
        <strain evidence="2">HJB301</strain>
    </source>
</reference>
<evidence type="ECO:0000313" key="3">
    <source>
        <dbReference type="Proteomes" id="UP001431784"/>
    </source>
</evidence>
<evidence type="ECO:0008006" key="4">
    <source>
        <dbReference type="Google" id="ProtNLM"/>
    </source>
</evidence>
<dbReference type="EMBL" id="JAQZSM010000052">
    <property type="protein sequence ID" value="MDD7973732.1"/>
    <property type="molecule type" value="Genomic_DNA"/>
</dbReference>
<keyword evidence="3" id="KW-1185">Reference proteome</keyword>
<comment type="caution">
    <text evidence="2">The sequence shown here is derived from an EMBL/GenBank/DDBJ whole genome shotgun (WGS) entry which is preliminary data.</text>
</comment>
<feature type="compositionally biased region" description="Polar residues" evidence="1">
    <location>
        <begin position="77"/>
        <end position="92"/>
    </location>
</feature>
<evidence type="ECO:0000256" key="1">
    <source>
        <dbReference type="SAM" id="MobiDB-lite"/>
    </source>
</evidence>
<dbReference type="RefSeq" id="WP_274354392.1">
    <property type="nucleotide sequence ID" value="NZ_JAQZSM010000052.1"/>
</dbReference>
<feature type="region of interest" description="Disordered" evidence="1">
    <location>
        <begin position="60"/>
        <end position="120"/>
    </location>
</feature>